<reference evidence="1" key="1">
    <citation type="journal article" date="2015" name="Nature">
        <title>Complex archaea that bridge the gap between prokaryotes and eukaryotes.</title>
        <authorList>
            <person name="Spang A."/>
            <person name="Saw J.H."/>
            <person name="Jorgensen S.L."/>
            <person name="Zaremba-Niedzwiedzka K."/>
            <person name="Martijn J."/>
            <person name="Lind A.E."/>
            <person name="van Eijk R."/>
            <person name="Schleper C."/>
            <person name="Guy L."/>
            <person name="Ettema T.J."/>
        </authorList>
    </citation>
    <scope>NUCLEOTIDE SEQUENCE</scope>
</reference>
<dbReference type="EMBL" id="LAZR01019319">
    <property type="protein sequence ID" value="KKL92975.1"/>
    <property type="molecule type" value="Genomic_DNA"/>
</dbReference>
<dbReference type="AlphaFoldDB" id="A0A0F9IGS9"/>
<evidence type="ECO:0000313" key="1">
    <source>
        <dbReference type="EMBL" id="KKL92975.1"/>
    </source>
</evidence>
<sequence length="107" mass="12309">MRHRIGCCSYCYRTNQELARSPLDICTRCFDYLGPRYRRDLCSQRCIEAVGLLANGYGDGFRGGTVQMLFRRGWVSEYRALHDGSIRLTASGKKVAVRYGYTVRGRR</sequence>
<protein>
    <submittedName>
        <fullName evidence="1">Uncharacterized protein</fullName>
    </submittedName>
</protein>
<organism evidence="1">
    <name type="scientific">marine sediment metagenome</name>
    <dbReference type="NCBI Taxonomy" id="412755"/>
    <lineage>
        <taxon>unclassified sequences</taxon>
        <taxon>metagenomes</taxon>
        <taxon>ecological metagenomes</taxon>
    </lineage>
</organism>
<accession>A0A0F9IGS9</accession>
<gene>
    <name evidence="1" type="ORF">LCGC14_1879340</name>
</gene>
<comment type="caution">
    <text evidence="1">The sequence shown here is derived from an EMBL/GenBank/DDBJ whole genome shotgun (WGS) entry which is preliminary data.</text>
</comment>
<proteinExistence type="predicted"/>
<name>A0A0F9IGS9_9ZZZZ</name>